<proteinExistence type="predicted"/>
<organism evidence="1 3">
    <name type="scientific">Budvicia aquatica</name>
    <dbReference type="NCBI Taxonomy" id="82979"/>
    <lineage>
        <taxon>Bacteria</taxon>
        <taxon>Pseudomonadati</taxon>
        <taxon>Pseudomonadota</taxon>
        <taxon>Gammaproteobacteria</taxon>
        <taxon>Enterobacterales</taxon>
        <taxon>Budviciaceae</taxon>
        <taxon>Budvicia</taxon>
    </lineage>
</organism>
<dbReference type="EMBL" id="CAADJA010000002">
    <property type="protein sequence ID" value="VFS47510.1"/>
    <property type="molecule type" value="Genomic_DNA"/>
</dbReference>
<dbReference type="RefSeq" id="WP_029094619.1">
    <property type="nucleotide sequence ID" value="NZ_BRLG01000007.1"/>
</dbReference>
<dbReference type="Proteomes" id="UP000224974">
    <property type="component" value="Unassembled WGS sequence"/>
</dbReference>
<reference evidence="2 4" key="3">
    <citation type="submission" date="2019-03" db="EMBL/GenBank/DDBJ databases">
        <authorList>
            <consortium name="Pathogen Informatics"/>
        </authorList>
    </citation>
    <scope>NUCLEOTIDE SEQUENCE [LARGE SCALE GENOMIC DNA]</scope>
    <source>
        <strain evidence="2 4">NCTC12282</strain>
    </source>
</reference>
<reference evidence="3" key="1">
    <citation type="submission" date="2017-09" db="EMBL/GenBank/DDBJ databases">
        <title>FDA dAtabase for Regulatory Grade micrObial Sequences (FDA-ARGOS): Supporting development and validation of Infectious Disease Dx tests.</title>
        <authorList>
            <person name="Minogue T."/>
            <person name="Wolcott M."/>
            <person name="Wasieloski L."/>
            <person name="Aguilar W."/>
            <person name="Moore D."/>
            <person name="Tallon L."/>
            <person name="Sadzewicz L."/>
            <person name="Ott S."/>
            <person name="Zhao X."/>
            <person name="Nagaraj S."/>
            <person name="Vavikolanu K."/>
            <person name="Aluvathingal J."/>
            <person name="Nadendla S."/>
            <person name="Sichtig H."/>
        </authorList>
    </citation>
    <scope>NUCLEOTIDE SEQUENCE [LARGE SCALE GENOMIC DNA]</scope>
    <source>
        <strain evidence="3">FDAARGOS_387</strain>
    </source>
</reference>
<evidence type="ECO:0000313" key="4">
    <source>
        <dbReference type="Proteomes" id="UP000373449"/>
    </source>
</evidence>
<evidence type="ECO:0000313" key="3">
    <source>
        <dbReference type="Proteomes" id="UP000224974"/>
    </source>
</evidence>
<dbReference type="EMBL" id="PDDX01000001">
    <property type="protein sequence ID" value="PHI29286.1"/>
    <property type="molecule type" value="Genomic_DNA"/>
</dbReference>
<dbReference type="OrthoDB" id="6637678at2"/>
<gene>
    <name evidence="1" type="ORF">CRN84_08105</name>
    <name evidence="2" type="ORF">NCTC12282_02448</name>
</gene>
<dbReference type="AlphaFoldDB" id="A0A2C6DDM2"/>
<evidence type="ECO:0000313" key="2">
    <source>
        <dbReference type="EMBL" id="VFS47510.1"/>
    </source>
</evidence>
<evidence type="ECO:0000313" key="1">
    <source>
        <dbReference type="EMBL" id="PHI29286.1"/>
    </source>
</evidence>
<dbReference type="Proteomes" id="UP000373449">
    <property type="component" value="Unassembled WGS sequence"/>
</dbReference>
<reference evidence="1" key="2">
    <citation type="submission" date="2017-09" db="EMBL/GenBank/DDBJ databases">
        <title>FDA dAtabase for Regulatory Grade micrObial Sequences (FDA-ARGOS): Supporting development and validation of Infectious Disease Dx tests.</title>
        <authorList>
            <person name="Minogue T."/>
            <person name="Wolcott M."/>
            <person name="Wasieloski L."/>
            <person name="Aguilar W."/>
            <person name="Moore D."/>
            <person name="Tallon L.J."/>
            <person name="Sadzewicz L."/>
            <person name="Ott S."/>
            <person name="Zhao X."/>
            <person name="Nagaraj S."/>
            <person name="Vavikolanu K."/>
            <person name="Aluvathingal J."/>
            <person name="Nadendla S."/>
            <person name="Sichtig H."/>
        </authorList>
    </citation>
    <scope>NUCLEOTIDE SEQUENCE</scope>
    <source>
        <strain evidence="1">FDAARGOS_387</strain>
    </source>
</reference>
<protein>
    <submittedName>
        <fullName evidence="1">Uncharacterized protein</fullName>
    </submittedName>
</protein>
<accession>A0A2C6DDM2</accession>
<sequence length="112" mass="12898">MANKIVENIISSIGLITEPGIDAEIQNFFRADEQVIEYSVEVSDNKYFIDVVLKDSSLHDIKAHFLSFVATMQYSYFTFYSRRADDNLIVYKLITGGSDMKGFYCELTYDHL</sequence>
<dbReference type="STRING" id="1111728.GCA_000427805_01615"/>
<name>A0A2C6DDM2_9GAMM</name>
<keyword evidence="3" id="KW-1185">Reference proteome</keyword>